<dbReference type="Gene3D" id="1.10.287.130">
    <property type="match status" value="1"/>
</dbReference>
<keyword evidence="11" id="KW-1185">Reference proteome</keyword>
<dbReference type="InterPro" id="IPR036890">
    <property type="entry name" value="HATPase_C_sf"/>
</dbReference>
<dbReference type="SMART" id="SM00388">
    <property type="entry name" value="HisKA"/>
    <property type="match status" value="1"/>
</dbReference>
<sequence length="610" mass="65517">MNPSRQPGAVPPEALGPAPEAAPDMRHAGELAPQLAAISHELRTPLQAIIAFSQLAQMDWPSGVDRRYLSRIDQASRLMLRVVNDLLDLSHLERGTLEVLPDQPLDLSNLLAQVLATADGLRQGRPIALYLQAEGLSGVALRGDGKRIEQVLLNLLANALRFTDVGVVTVGARVLAHEGATLTVRLSVGDTGVGMAEHTLARVLDPEQVTLGAGATARGGSGFGLRIVHRLLQRMGSQLQGVSVQGGGSLMWFDLSLQATVQRREPPVHHTQDAVFSADPRFVDTVQALWAGRQRPLLVLQDPEQQAAQATGHWVIDQAHPQASRWLRHARLMGRTVWSVSALPAEAQGHTLALLADSVLGSPQALRLQLDPALQGLRVLVVEDNLLNQEVVRDQLRRMGAEASTAGSCGEARAMLVHGPFDVVLADMQLPDDTGLGLGRWLREHPRLAAQPFILLSAHLSADDRQAARALGALGCLLKPHDPLELQALLRQLPARRPQGAGSTTPAGSGIERAQAGLRALSGLDLKLLFRSEWPALRLALQRAQGAAEQRKAVHAIRGSLAVLGHSPELLAARALEEQLLAGQALQSPQLQSFLNQIEVMLGLWPPHPG</sequence>
<dbReference type="InterPro" id="IPR003594">
    <property type="entry name" value="HATPase_dom"/>
</dbReference>
<reference evidence="10 11" key="1">
    <citation type="submission" date="2019-02" db="EMBL/GenBank/DDBJ databases">
        <title>Aquabacterium sp. strain KMB7.</title>
        <authorList>
            <person name="Chen W.-M."/>
        </authorList>
    </citation>
    <scope>NUCLEOTIDE SEQUENCE [LARGE SCALE GENOMIC DNA]</scope>
    <source>
        <strain evidence="10 11">KMB7</strain>
    </source>
</reference>
<dbReference type="InterPro" id="IPR001789">
    <property type="entry name" value="Sig_transdc_resp-reg_receiver"/>
</dbReference>
<dbReference type="RefSeq" id="WP_130967043.1">
    <property type="nucleotide sequence ID" value="NZ_SIXI01000002.1"/>
</dbReference>
<comment type="caution">
    <text evidence="10">The sequence shown here is derived from an EMBL/GenBank/DDBJ whole genome shotgun (WGS) entry which is preliminary data.</text>
</comment>
<name>A0A4Q9H0M1_9BURK</name>
<evidence type="ECO:0000256" key="6">
    <source>
        <dbReference type="PROSITE-ProRule" id="PRU00169"/>
    </source>
</evidence>
<dbReference type="SUPFAM" id="SSF52172">
    <property type="entry name" value="CheY-like"/>
    <property type="match status" value="1"/>
</dbReference>
<evidence type="ECO:0000256" key="1">
    <source>
        <dbReference type="ARBA" id="ARBA00000085"/>
    </source>
</evidence>
<feature type="region of interest" description="Disordered" evidence="7">
    <location>
        <begin position="1"/>
        <end position="24"/>
    </location>
</feature>
<dbReference type="InterPro" id="IPR011006">
    <property type="entry name" value="CheY-like_superfamily"/>
</dbReference>
<dbReference type="InterPro" id="IPR036641">
    <property type="entry name" value="HPT_dom_sf"/>
</dbReference>
<dbReference type="Gene3D" id="3.40.50.2300">
    <property type="match status" value="1"/>
</dbReference>
<gene>
    <name evidence="10" type="ORF">EYS42_06585</name>
</gene>
<evidence type="ECO:0000256" key="5">
    <source>
        <dbReference type="ARBA" id="ARBA00022777"/>
    </source>
</evidence>
<feature type="compositionally biased region" description="Low complexity" evidence="7">
    <location>
        <begin position="7"/>
        <end position="22"/>
    </location>
</feature>
<dbReference type="SUPFAM" id="SSF55874">
    <property type="entry name" value="ATPase domain of HSP90 chaperone/DNA topoisomerase II/histidine kinase"/>
    <property type="match status" value="1"/>
</dbReference>
<dbReference type="Pfam" id="PF00072">
    <property type="entry name" value="Response_reg"/>
    <property type="match status" value="1"/>
</dbReference>
<dbReference type="CDD" id="cd00082">
    <property type="entry name" value="HisKA"/>
    <property type="match status" value="1"/>
</dbReference>
<keyword evidence="5" id="KW-0418">Kinase</keyword>
<feature type="domain" description="Histidine kinase" evidence="8">
    <location>
        <begin position="37"/>
        <end position="259"/>
    </location>
</feature>
<dbReference type="Gene3D" id="3.30.565.10">
    <property type="entry name" value="Histidine kinase-like ATPase, C-terminal domain"/>
    <property type="match status" value="1"/>
</dbReference>
<organism evidence="10 11">
    <name type="scientific">Aquabacterium lacunae</name>
    <dbReference type="NCBI Taxonomy" id="2528630"/>
    <lineage>
        <taxon>Bacteria</taxon>
        <taxon>Pseudomonadati</taxon>
        <taxon>Pseudomonadota</taxon>
        <taxon>Betaproteobacteria</taxon>
        <taxon>Burkholderiales</taxon>
        <taxon>Aquabacterium</taxon>
    </lineage>
</organism>
<dbReference type="SMART" id="SM00387">
    <property type="entry name" value="HATPase_c"/>
    <property type="match status" value="1"/>
</dbReference>
<accession>A0A4Q9H0M1</accession>
<evidence type="ECO:0000313" key="11">
    <source>
        <dbReference type="Proteomes" id="UP000292120"/>
    </source>
</evidence>
<dbReference type="CDD" id="cd17546">
    <property type="entry name" value="REC_hyHK_CKI1_RcsC-like"/>
    <property type="match status" value="1"/>
</dbReference>
<keyword evidence="3 6" id="KW-0597">Phosphoprotein</keyword>
<evidence type="ECO:0000313" key="10">
    <source>
        <dbReference type="EMBL" id="TBO32833.1"/>
    </source>
</evidence>
<dbReference type="SUPFAM" id="SSF47226">
    <property type="entry name" value="Histidine-containing phosphotransfer domain, HPT domain"/>
    <property type="match status" value="1"/>
</dbReference>
<keyword evidence="4" id="KW-0808">Transferase</keyword>
<protein>
    <recommendedName>
        <fullName evidence="2">histidine kinase</fullName>
        <ecNumber evidence="2">2.7.13.3</ecNumber>
    </recommendedName>
</protein>
<evidence type="ECO:0000256" key="2">
    <source>
        <dbReference type="ARBA" id="ARBA00012438"/>
    </source>
</evidence>
<dbReference type="EC" id="2.7.13.3" evidence="2"/>
<evidence type="ECO:0000259" key="9">
    <source>
        <dbReference type="PROSITE" id="PS50110"/>
    </source>
</evidence>
<dbReference type="Pfam" id="PF02518">
    <property type="entry name" value="HATPase_c"/>
    <property type="match status" value="1"/>
</dbReference>
<dbReference type="PROSITE" id="PS50109">
    <property type="entry name" value="HIS_KIN"/>
    <property type="match status" value="1"/>
</dbReference>
<proteinExistence type="predicted"/>
<dbReference type="GO" id="GO:0000155">
    <property type="term" value="F:phosphorelay sensor kinase activity"/>
    <property type="evidence" value="ECO:0007669"/>
    <property type="project" value="InterPro"/>
</dbReference>
<dbReference type="InterPro" id="IPR004358">
    <property type="entry name" value="Sig_transdc_His_kin-like_C"/>
</dbReference>
<evidence type="ECO:0000256" key="3">
    <source>
        <dbReference type="ARBA" id="ARBA00022553"/>
    </source>
</evidence>
<evidence type="ECO:0000256" key="7">
    <source>
        <dbReference type="SAM" id="MobiDB-lite"/>
    </source>
</evidence>
<dbReference type="OrthoDB" id="5290456at2"/>
<evidence type="ECO:0000256" key="4">
    <source>
        <dbReference type="ARBA" id="ARBA00022679"/>
    </source>
</evidence>
<feature type="domain" description="Response regulatory" evidence="9">
    <location>
        <begin position="378"/>
        <end position="494"/>
    </location>
</feature>
<dbReference type="InterPro" id="IPR036097">
    <property type="entry name" value="HisK_dim/P_sf"/>
</dbReference>
<dbReference type="SUPFAM" id="SSF47384">
    <property type="entry name" value="Homodimeric domain of signal transducing histidine kinase"/>
    <property type="match status" value="1"/>
</dbReference>
<dbReference type="Pfam" id="PF00512">
    <property type="entry name" value="HisKA"/>
    <property type="match status" value="1"/>
</dbReference>
<dbReference type="PROSITE" id="PS50110">
    <property type="entry name" value="RESPONSE_REGULATORY"/>
    <property type="match status" value="1"/>
</dbReference>
<dbReference type="AlphaFoldDB" id="A0A4Q9H0M1"/>
<dbReference type="PANTHER" id="PTHR43047">
    <property type="entry name" value="TWO-COMPONENT HISTIDINE PROTEIN KINASE"/>
    <property type="match status" value="1"/>
</dbReference>
<dbReference type="PANTHER" id="PTHR43047:SF64">
    <property type="entry name" value="HISTIDINE KINASE CONTAINING CHEY-HOMOLOGOUS RECEIVER DOMAIN AND PAS DOMAIN-RELATED"/>
    <property type="match status" value="1"/>
</dbReference>
<dbReference type="InterPro" id="IPR005467">
    <property type="entry name" value="His_kinase_dom"/>
</dbReference>
<feature type="modified residue" description="4-aspartylphosphate" evidence="6">
    <location>
        <position position="427"/>
    </location>
</feature>
<evidence type="ECO:0000259" key="8">
    <source>
        <dbReference type="PROSITE" id="PS50109"/>
    </source>
</evidence>
<dbReference type="SMART" id="SM00448">
    <property type="entry name" value="REC"/>
    <property type="match status" value="1"/>
</dbReference>
<dbReference type="InterPro" id="IPR003661">
    <property type="entry name" value="HisK_dim/P_dom"/>
</dbReference>
<dbReference type="EMBL" id="SIXI01000002">
    <property type="protein sequence ID" value="TBO32833.1"/>
    <property type="molecule type" value="Genomic_DNA"/>
</dbReference>
<dbReference type="PRINTS" id="PR00344">
    <property type="entry name" value="BCTRLSENSOR"/>
</dbReference>
<dbReference type="Proteomes" id="UP000292120">
    <property type="component" value="Unassembled WGS sequence"/>
</dbReference>
<comment type="catalytic activity">
    <reaction evidence="1">
        <text>ATP + protein L-histidine = ADP + protein N-phospho-L-histidine.</text>
        <dbReference type="EC" id="2.7.13.3"/>
    </reaction>
</comment>